<sequence>MRHRGILVLFVILLFWLCAALIRLDPVRTGAGLLLVWGGYRLLRAAPEGAHLPSGGWTLFGTVQRMRDQYVLEGFALACGVADVKMDLARAIVPEGEHVITVRAVLGDVSLYLPDDLPVDVVASVGAGSLHVPGQSLRGIGRRGVYSAEGVGNPDARLRIVVALGAGDVDVRRI</sequence>
<dbReference type="Pfam" id="PF09922">
    <property type="entry name" value="LiaF-like_C"/>
    <property type="match status" value="1"/>
</dbReference>
<evidence type="ECO:0000313" key="2">
    <source>
        <dbReference type="EMBL" id="MBP2017740.1"/>
    </source>
</evidence>
<keyword evidence="3" id="KW-1185">Reference proteome</keyword>
<reference evidence="2 3" key="1">
    <citation type="submission" date="2021-03" db="EMBL/GenBank/DDBJ databases">
        <title>Genomic Encyclopedia of Type Strains, Phase IV (KMG-IV): sequencing the most valuable type-strain genomes for metagenomic binning, comparative biology and taxonomic classification.</title>
        <authorList>
            <person name="Goeker M."/>
        </authorList>
    </citation>
    <scope>NUCLEOTIDE SEQUENCE [LARGE SCALE GENOMIC DNA]</scope>
    <source>
        <strain evidence="2 3">DSM 27138</strain>
    </source>
</reference>
<dbReference type="InterPro" id="IPR024425">
    <property type="entry name" value="LiaF-like_C"/>
</dbReference>
<dbReference type="NCBIfam" id="NF040535">
    <property type="entry name" value="LiaF_C_term"/>
    <property type="match status" value="1"/>
</dbReference>
<protein>
    <recommendedName>
        <fullName evidence="1">Cell wall-active antibiotics response LiaF-like C-terminal domain-containing protein</fullName>
    </recommendedName>
</protein>
<evidence type="ECO:0000259" key="1">
    <source>
        <dbReference type="Pfam" id="PF09922"/>
    </source>
</evidence>
<dbReference type="RefSeq" id="WP_209465884.1">
    <property type="nucleotide sequence ID" value="NZ_JAGGLG010000007.1"/>
</dbReference>
<dbReference type="EMBL" id="JAGGLG010000007">
    <property type="protein sequence ID" value="MBP2017740.1"/>
    <property type="molecule type" value="Genomic_DNA"/>
</dbReference>
<feature type="domain" description="Cell wall-active antibiotics response LiaF-like C-terminal" evidence="1">
    <location>
        <begin position="60"/>
        <end position="171"/>
    </location>
</feature>
<evidence type="ECO:0000313" key="3">
    <source>
        <dbReference type="Proteomes" id="UP001519289"/>
    </source>
</evidence>
<gene>
    <name evidence="2" type="ORF">J2Z79_001125</name>
</gene>
<comment type="caution">
    <text evidence="2">The sequence shown here is derived from an EMBL/GenBank/DDBJ whole genome shotgun (WGS) entry which is preliminary data.</text>
</comment>
<dbReference type="Proteomes" id="UP001519289">
    <property type="component" value="Unassembled WGS sequence"/>
</dbReference>
<dbReference type="InterPro" id="IPR047793">
    <property type="entry name" value="LiaF_C"/>
</dbReference>
<organism evidence="2 3">
    <name type="scientific">Symbiobacterium terraclitae</name>
    <dbReference type="NCBI Taxonomy" id="557451"/>
    <lineage>
        <taxon>Bacteria</taxon>
        <taxon>Bacillati</taxon>
        <taxon>Bacillota</taxon>
        <taxon>Clostridia</taxon>
        <taxon>Eubacteriales</taxon>
        <taxon>Symbiobacteriaceae</taxon>
        <taxon>Symbiobacterium</taxon>
    </lineage>
</organism>
<proteinExistence type="predicted"/>
<accession>A0ABS4JQF2</accession>
<name>A0ABS4JQF2_9FIRM</name>